<evidence type="ECO:0000256" key="1">
    <source>
        <dbReference type="SAM" id="MobiDB-lite"/>
    </source>
</evidence>
<gene>
    <name evidence="3" type="ORF">ACFQY0_05935</name>
</gene>
<keyword evidence="2" id="KW-1133">Transmembrane helix</keyword>
<dbReference type="EMBL" id="JBHTBS010000002">
    <property type="protein sequence ID" value="MFC7336708.1"/>
    <property type="molecule type" value="Genomic_DNA"/>
</dbReference>
<accession>A0ABW2L302</accession>
<name>A0ABW2L302_9BACT</name>
<protein>
    <recommendedName>
        <fullName evidence="5">YIP1 family protein</fullName>
    </recommendedName>
</protein>
<feature type="transmembrane region" description="Helical" evidence="2">
    <location>
        <begin position="119"/>
        <end position="145"/>
    </location>
</feature>
<evidence type="ECO:0000313" key="3">
    <source>
        <dbReference type="EMBL" id="MFC7336708.1"/>
    </source>
</evidence>
<feature type="transmembrane region" description="Helical" evidence="2">
    <location>
        <begin position="190"/>
        <end position="210"/>
    </location>
</feature>
<evidence type="ECO:0008006" key="5">
    <source>
        <dbReference type="Google" id="ProtNLM"/>
    </source>
</evidence>
<dbReference type="RefSeq" id="WP_379710274.1">
    <property type="nucleotide sequence ID" value="NZ_JBHTBS010000002.1"/>
</dbReference>
<feature type="transmembrane region" description="Helical" evidence="2">
    <location>
        <begin position="89"/>
        <end position="107"/>
    </location>
</feature>
<organism evidence="3 4">
    <name type="scientific">Haloferula chungangensis</name>
    <dbReference type="NCBI Taxonomy" id="1048331"/>
    <lineage>
        <taxon>Bacteria</taxon>
        <taxon>Pseudomonadati</taxon>
        <taxon>Verrucomicrobiota</taxon>
        <taxon>Verrucomicrobiia</taxon>
        <taxon>Verrucomicrobiales</taxon>
        <taxon>Verrucomicrobiaceae</taxon>
        <taxon>Haloferula</taxon>
    </lineage>
</organism>
<reference evidence="4" key="1">
    <citation type="journal article" date="2019" name="Int. J. Syst. Evol. Microbiol.">
        <title>The Global Catalogue of Microorganisms (GCM) 10K type strain sequencing project: providing services to taxonomists for standard genome sequencing and annotation.</title>
        <authorList>
            <consortium name="The Broad Institute Genomics Platform"/>
            <consortium name="The Broad Institute Genome Sequencing Center for Infectious Disease"/>
            <person name="Wu L."/>
            <person name="Ma J."/>
        </authorList>
    </citation>
    <scope>NUCLEOTIDE SEQUENCE [LARGE SCALE GENOMIC DNA]</scope>
    <source>
        <strain evidence="4">CGMCC 4.1467</strain>
    </source>
</reference>
<feature type="compositionally biased region" description="Polar residues" evidence="1">
    <location>
        <begin position="237"/>
        <end position="259"/>
    </location>
</feature>
<sequence length="265" mass="28410">MTNPSPPTPSAPSRNDHPLPPLPENPNLRDLFEALLRRPAELAGHQASGGTRALKSFTLLAIISMLVFGFVLGTFAYGTQLWAAPLKVGLGLVFAGIICFPSLYIFSSLAGCQASATRLAATLAGMLALAGLLLLGCAPAIWIFAQGTGSFGFMGTLSIGAWLIALVFAFRFIRTVLEEHGTTQKSPMRIWCVIFLLVTLQLTTSLRPILGHSDKLLTDEKKFFLAHWSETFAESLPTDSDAPTAQTESSSDADSSTVENPFLKP</sequence>
<evidence type="ECO:0000256" key="2">
    <source>
        <dbReference type="SAM" id="Phobius"/>
    </source>
</evidence>
<feature type="region of interest" description="Disordered" evidence="1">
    <location>
        <begin position="235"/>
        <end position="265"/>
    </location>
</feature>
<keyword evidence="2" id="KW-0812">Transmembrane</keyword>
<feature type="transmembrane region" description="Helical" evidence="2">
    <location>
        <begin position="151"/>
        <end position="170"/>
    </location>
</feature>
<comment type="caution">
    <text evidence="3">The sequence shown here is derived from an EMBL/GenBank/DDBJ whole genome shotgun (WGS) entry which is preliminary data.</text>
</comment>
<feature type="region of interest" description="Disordered" evidence="1">
    <location>
        <begin position="1"/>
        <end position="23"/>
    </location>
</feature>
<keyword evidence="2" id="KW-0472">Membrane</keyword>
<feature type="compositionally biased region" description="Pro residues" evidence="1">
    <location>
        <begin position="1"/>
        <end position="10"/>
    </location>
</feature>
<proteinExistence type="predicted"/>
<keyword evidence="4" id="KW-1185">Reference proteome</keyword>
<dbReference type="Proteomes" id="UP001596472">
    <property type="component" value="Unassembled WGS sequence"/>
</dbReference>
<feature type="transmembrane region" description="Helical" evidence="2">
    <location>
        <begin position="57"/>
        <end position="77"/>
    </location>
</feature>
<evidence type="ECO:0000313" key="4">
    <source>
        <dbReference type="Proteomes" id="UP001596472"/>
    </source>
</evidence>